<reference evidence="8" key="2">
    <citation type="submission" date="2024-06" db="EMBL/GenBank/DDBJ databases">
        <title>Micromonospora mangrovi CCTCC AA 2012012 genome sequences.</title>
        <authorList>
            <person name="Gao J."/>
        </authorList>
    </citation>
    <scope>NUCLEOTIDE SEQUENCE</scope>
    <source>
        <strain evidence="8">CCTCC AA 2012012</strain>
    </source>
</reference>
<keyword evidence="1" id="KW-1015">Disulfide bond</keyword>
<feature type="transmembrane region" description="Helical" evidence="4">
    <location>
        <begin position="234"/>
        <end position="253"/>
    </location>
</feature>
<dbReference type="PANTHER" id="PTHR11339">
    <property type="entry name" value="EXTRACELLULAR MATRIX GLYCOPROTEIN RELATED"/>
    <property type="match status" value="1"/>
</dbReference>
<dbReference type="InterPro" id="IPR001846">
    <property type="entry name" value="VWF_type-D"/>
</dbReference>
<evidence type="ECO:0000256" key="1">
    <source>
        <dbReference type="ARBA" id="ARBA00023157"/>
    </source>
</evidence>
<evidence type="ECO:0000256" key="4">
    <source>
        <dbReference type="SAM" id="Phobius"/>
    </source>
</evidence>
<evidence type="ECO:0000259" key="6">
    <source>
        <dbReference type="PROSITE" id="PS51233"/>
    </source>
</evidence>
<feature type="region of interest" description="Disordered" evidence="3">
    <location>
        <begin position="316"/>
        <end position="335"/>
    </location>
</feature>
<evidence type="ECO:0000256" key="3">
    <source>
        <dbReference type="SAM" id="MobiDB-lite"/>
    </source>
</evidence>
<dbReference type="Pfam" id="PF00094">
    <property type="entry name" value="VWD"/>
    <property type="match status" value="1"/>
</dbReference>
<dbReference type="AlphaFoldDB" id="A0AAU7M1J1"/>
<organism evidence="7">
    <name type="scientific">Micromonospora sp. CCTCC AA 2012012</name>
    <dbReference type="NCBI Taxonomy" id="3111921"/>
    <lineage>
        <taxon>Bacteria</taxon>
        <taxon>Bacillati</taxon>
        <taxon>Actinomycetota</taxon>
        <taxon>Actinomycetes</taxon>
        <taxon>Micromonosporales</taxon>
        <taxon>Micromonosporaceae</taxon>
        <taxon>Micromonospora</taxon>
    </lineage>
</organism>
<evidence type="ECO:0000256" key="2">
    <source>
        <dbReference type="ARBA" id="ARBA00023180"/>
    </source>
</evidence>
<reference evidence="7" key="1">
    <citation type="submission" date="2024-01" db="EMBL/GenBank/DDBJ databases">
        <title>The genome sequence of Micromonospora mangrovi CCTCC AA 2012012.</title>
        <authorList>
            <person name="Gao J."/>
        </authorList>
    </citation>
    <scope>NUCLEOTIDE SEQUENCE</scope>
    <source>
        <strain evidence="7">CCTCC AA 2012012</strain>
    </source>
</reference>
<dbReference type="EMBL" id="CP159342">
    <property type="protein sequence ID" value="XCH72125.1"/>
    <property type="molecule type" value="Genomic_DNA"/>
</dbReference>
<sequence>MKLIARLAGGLAVLVTALVAWPAGASAAPADGGLGLDLRPTRSGYATGDAVRLTFTVTNSTGAACGLATAADGTVQVTGVRRDGRDLVPVLARSFHDDGIGAAATAGLRTVQPGEKAAVTLAGLRVHSGTAAGDVVLRSVAATEDGAGLDMLWPVGVPGRYEVTAGYVALPVTGAATLCPGATALRATTFTVGGGTGPGVDRRWLLGGGALLLLALLVVGALVIVLVRRRRRPVAAAVALLLLGVGVAVGAGGRPARADYEVDPNAGVPVSGVDFQKAVDGCLAGFAAAGGDPAGILPRLKDKKTPRVRIIPHVGESGAFETPDSPAGKGSSTVTWNPTSVDPYGDGVPRDPCAALYHELNHADDISRDAVPQGQCGGTGIPTAEVKATLAENRYRTAKGLSPRTEYKGNPLPKSMDECRKPKKKEPPAKGPKKLCEDGGPGCGGTNGDPHLVTFDRHYYDFQAVGEFVLVASTAGDPLTVQVRQTPMGDSRTVSVNSAVAFRLGDHRVTLTLAHGATEVRVDGAVVAAPPAELGIPGGGTLARRPSDTGAADGYDLRWPDGSAAAIDQIGPYGYRLLMKLAADRAGKVHGLLGDFDGDPSDDIATASGTALTPPVPFEKLYPAYADGWRVTGQNSLFSYADGEDTGTFTDRGFPDRAATAADLSPDRRARAEQVCRWAGLTDPWQFAECVFDVGVTGRAEFAVSGAATERVAPPAGAPIVAPPIATAALTPGEGRLTFAGHRGDAVFVDVVAPGLPDRCSPYRLVDPAGKEIASGCNINGVGYIDRAELTVDGTYAVLVDADAAGTGRATVRVYAARDTVGTLQPNGPAVSASIEQPGAVARYRFTGSAGQRIYLEVPESSLRDQCSPLELRGPDGRTLSSGCVINGSGEVDGTLLPADGAYTVLVDPVDRTIGTVTLRLVATRDRTGDIDVGGPPVVATVDQPGAIRAYRFTATAGTSVSLVATAGTLPDQCSPLELRDPGGRRINSGCVILGSGGIDATVLPETGTYTVVVDPSGPATGSVTLTLR</sequence>
<feature type="region of interest" description="Disordered" evidence="3">
    <location>
        <begin position="400"/>
        <end position="435"/>
    </location>
</feature>
<feature type="signal peptide" evidence="5">
    <location>
        <begin position="1"/>
        <end position="27"/>
    </location>
</feature>
<gene>
    <name evidence="8" type="ORF">ABUL08_17405</name>
    <name evidence="7" type="ORF">VK199_17340</name>
</gene>
<dbReference type="PROSITE" id="PS51233">
    <property type="entry name" value="VWFD"/>
    <property type="match status" value="1"/>
</dbReference>
<keyword evidence="4" id="KW-0812">Transmembrane</keyword>
<name>A0AAU7M1J1_9ACTN</name>
<dbReference type="EMBL" id="CP157762">
    <property type="protein sequence ID" value="XBP91427.1"/>
    <property type="molecule type" value="Genomic_DNA"/>
</dbReference>
<keyword evidence="2" id="KW-0325">Glycoprotein</keyword>
<dbReference type="RefSeq" id="WP_350930965.1">
    <property type="nucleotide sequence ID" value="NZ_CP157762.1"/>
</dbReference>
<feature type="chain" id="PRO_5043288679" evidence="5">
    <location>
        <begin position="28"/>
        <end position="1029"/>
    </location>
</feature>
<keyword evidence="4" id="KW-1133">Transmembrane helix</keyword>
<feature type="transmembrane region" description="Helical" evidence="4">
    <location>
        <begin position="204"/>
        <end position="227"/>
    </location>
</feature>
<evidence type="ECO:0000313" key="8">
    <source>
        <dbReference type="EMBL" id="XCH72125.1"/>
    </source>
</evidence>
<accession>A0AAU7M1J1</accession>
<dbReference type="SMART" id="SM00216">
    <property type="entry name" value="VWD"/>
    <property type="match status" value="1"/>
</dbReference>
<dbReference type="PANTHER" id="PTHR11339:SF402">
    <property type="entry name" value="VWFD DOMAIN-CONTAINING PROTEIN"/>
    <property type="match status" value="1"/>
</dbReference>
<keyword evidence="5" id="KW-0732">Signal</keyword>
<dbReference type="InterPro" id="IPR050780">
    <property type="entry name" value="Mucin_vWF_Thrombospondin_sf"/>
</dbReference>
<evidence type="ECO:0000256" key="5">
    <source>
        <dbReference type="SAM" id="SignalP"/>
    </source>
</evidence>
<proteinExistence type="predicted"/>
<keyword evidence="4" id="KW-0472">Membrane</keyword>
<protein>
    <submittedName>
        <fullName evidence="7">VWD domain-containing protein</fullName>
    </submittedName>
</protein>
<feature type="compositionally biased region" description="Basic and acidic residues" evidence="3">
    <location>
        <begin position="415"/>
        <end position="428"/>
    </location>
</feature>
<dbReference type="Gene3D" id="2.60.120.380">
    <property type="match status" value="2"/>
</dbReference>
<feature type="domain" description="VWFD" evidence="6">
    <location>
        <begin position="442"/>
        <end position="637"/>
    </location>
</feature>
<evidence type="ECO:0000313" key="7">
    <source>
        <dbReference type="EMBL" id="XBP91427.1"/>
    </source>
</evidence>